<gene>
    <name evidence="9 11" type="primary">secY</name>
</gene>
<dbReference type="NCBIfam" id="TIGR00967">
    <property type="entry name" value="3a0501s007"/>
    <property type="match status" value="1"/>
</dbReference>
<evidence type="ECO:0000313" key="11">
    <source>
        <dbReference type="EMBL" id="QDR24716.1"/>
    </source>
</evidence>
<dbReference type="SUPFAM" id="SSF103491">
    <property type="entry name" value="Preprotein translocase SecY subunit"/>
    <property type="match status" value="1"/>
</dbReference>
<evidence type="ECO:0000256" key="6">
    <source>
        <dbReference type="ARBA" id="ARBA00022989"/>
    </source>
</evidence>
<comment type="subcellular location">
    <subcellularLocation>
        <location evidence="1">Membrane</location>
        <topology evidence="1">Multi-pass membrane protein</topology>
    </subcellularLocation>
    <subcellularLocation>
        <location evidence="9">Plastid</location>
        <location evidence="9">Chloroplast thylakoid membrane</location>
        <topology evidence="9">Multi-pass membrane protein</topology>
    </subcellularLocation>
</comment>
<feature type="transmembrane region" description="Helical" evidence="9">
    <location>
        <begin position="12"/>
        <end position="29"/>
    </location>
</feature>
<dbReference type="HAMAP" id="MF_01465">
    <property type="entry name" value="SecY"/>
    <property type="match status" value="1"/>
</dbReference>
<feature type="transmembrane region" description="Helical" evidence="9">
    <location>
        <begin position="105"/>
        <end position="126"/>
    </location>
</feature>
<dbReference type="PIRSF" id="PIRSF004557">
    <property type="entry name" value="SecY"/>
    <property type="match status" value="1"/>
</dbReference>
<dbReference type="RefSeq" id="YP_009684630.1">
    <property type="nucleotide sequence ID" value="NC_044408.1"/>
</dbReference>
<dbReference type="PRINTS" id="PR00303">
    <property type="entry name" value="SECYTRNLCASE"/>
</dbReference>
<dbReference type="GO" id="GO:0009535">
    <property type="term" value="C:chloroplast thylakoid membrane"/>
    <property type="evidence" value="ECO:0007669"/>
    <property type="project" value="UniProtKB-SubCell"/>
</dbReference>
<reference evidence="11" key="1">
    <citation type="journal article" date="2019" name="J. Phycol.">
        <title>Dictyochophyceae plastid genomes reveal unusual variability of their organization.</title>
        <authorList>
            <person name="Han K.Y."/>
            <person name="Maciszewski K."/>
            <person name="Graf L."/>
            <person name="Yang J.H."/>
            <person name="Andersen R.A."/>
            <person name="Karnkowska A."/>
            <person name="Yoon H.S."/>
        </authorList>
    </citation>
    <scope>NUCLEOTIDE SEQUENCE</scope>
</reference>
<geneLocation type="chloroplast" evidence="11"/>
<dbReference type="InterPro" id="IPR023201">
    <property type="entry name" value="SecY_dom_sf"/>
</dbReference>
<dbReference type="PROSITE" id="PS00756">
    <property type="entry name" value="SECY_2"/>
    <property type="match status" value="1"/>
</dbReference>
<keyword evidence="8 9" id="KW-0472">Membrane</keyword>
<evidence type="ECO:0000256" key="10">
    <source>
        <dbReference type="RuleBase" id="RU004349"/>
    </source>
</evidence>
<dbReference type="Gene3D" id="1.10.3370.10">
    <property type="entry name" value="SecY subunit domain"/>
    <property type="match status" value="1"/>
</dbReference>
<dbReference type="InterPro" id="IPR026593">
    <property type="entry name" value="SecY"/>
</dbReference>
<keyword evidence="11" id="KW-0934">Plastid</keyword>
<dbReference type="GO" id="GO:0006605">
    <property type="term" value="P:protein targeting"/>
    <property type="evidence" value="ECO:0007669"/>
    <property type="project" value="UniProtKB-UniRule"/>
</dbReference>
<organism evidence="11">
    <name type="scientific">Pseudopedinella elastica</name>
    <dbReference type="NCBI Taxonomy" id="35684"/>
    <lineage>
        <taxon>Eukaryota</taxon>
        <taxon>Sar</taxon>
        <taxon>Stramenopiles</taxon>
        <taxon>Ochrophyta</taxon>
        <taxon>Dictyochophyceae</taxon>
        <taxon>Pedinellales</taxon>
        <taxon>Pseudopedinella</taxon>
    </lineage>
</organism>
<evidence type="ECO:0000256" key="7">
    <source>
        <dbReference type="ARBA" id="ARBA00023010"/>
    </source>
</evidence>
<proteinExistence type="inferred from homology"/>
<dbReference type="InterPro" id="IPR030659">
    <property type="entry name" value="SecY_CS"/>
</dbReference>
<dbReference type="EMBL" id="MK518353">
    <property type="protein sequence ID" value="QDR24716.1"/>
    <property type="molecule type" value="Genomic_DNA"/>
</dbReference>
<evidence type="ECO:0000256" key="1">
    <source>
        <dbReference type="ARBA" id="ARBA00004141"/>
    </source>
</evidence>
<evidence type="ECO:0000256" key="5">
    <source>
        <dbReference type="ARBA" id="ARBA00022927"/>
    </source>
</evidence>
<feature type="transmembrane region" description="Helical" evidence="9">
    <location>
        <begin position="132"/>
        <end position="155"/>
    </location>
</feature>
<feature type="transmembrane region" description="Helical" evidence="9">
    <location>
        <begin position="192"/>
        <end position="212"/>
    </location>
</feature>
<dbReference type="PANTHER" id="PTHR10906">
    <property type="entry name" value="SECY/SEC61-ALPHA FAMILY MEMBER"/>
    <property type="match status" value="1"/>
</dbReference>
<feature type="transmembrane region" description="Helical" evidence="9">
    <location>
        <begin position="345"/>
        <end position="362"/>
    </location>
</feature>
<feature type="transmembrane region" description="Helical" evidence="9">
    <location>
        <begin position="58"/>
        <end position="84"/>
    </location>
</feature>
<evidence type="ECO:0000256" key="8">
    <source>
        <dbReference type="ARBA" id="ARBA00023136"/>
    </source>
</evidence>
<dbReference type="Pfam" id="PF00344">
    <property type="entry name" value="SecY"/>
    <property type="match status" value="1"/>
</dbReference>
<name>A0A516ZAH1_9STRA</name>
<keyword evidence="7 9" id="KW-0811">Translocation</keyword>
<comment type="similarity">
    <text evidence="2 9 10">Belongs to the SecY/SEC61-alpha family.</text>
</comment>
<sequence>MQEKKVDNLIPKILYTLAIIALIRLGNFIPVPNVDQEYLINILNSNPSLKTFFNNETLILSVFSLGIIPSINASILIQLLTSAVPSLERLQKEEGEAGRRQIKQYTRFLTLFLAILESISIALSLRPILYTWNLNICGEIVLALTTGAMIVLWLSDLITEKGIGNGSSVIITLNILSALPRTLKTITQDGNLTTIGINFLSLTALIIGILYVQEAFKIIPLLSAKQLFTQQSQNANQVSKSYIPLRINQGGVMPIIFSSTFLAFLTIIINYLASRTNLPIKLDDPRIVGLIFGTINFCLIVVFSIFYSNLILNPNEIAKDLNKMAITIPGIRPGKQTASFLKKTLTRLSLLGALFLGILVAIPNTRSSYGFGVTSLLILIGVTVDTTRQIQTLLISKNY</sequence>
<comment type="function">
    <text evidence="9">The central subunit of the protein translocation channel SecYE. Consists of two halves formed by TMs 1-5 and 6-10. These two domains form a lateral gate at the front which open onto the bilayer between TMs 2 and 7, and are clamped together by SecE at the back. The channel is closed by both a pore ring composed of hydrophobic SecY resides and a short helix (helix 2A) on the extracellular side of the membrane which forms a plug.</text>
</comment>
<feature type="transmembrane region" description="Helical" evidence="9">
    <location>
        <begin position="285"/>
        <end position="307"/>
    </location>
</feature>
<feature type="transmembrane region" description="Helical" evidence="9">
    <location>
        <begin position="252"/>
        <end position="273"/>
    </location>
</feature>
<dbReference type="GO" id="GO:0065002">
    <property type="term" value="P:intracellular protein transmembrane transport"/>
    <property type="evidence" value="ECO:0007669"/>
    <property type="project" value="UniProtKB-UniRule"/>
</dbReference>
<keyword evidence="3 9" id="KW-0813">Transport</keyword>
<evidence type="ECO:0000256" key="3">
    <source>
        <dbReference type="ARBA" id="ARBA00022448"/>
    </source>
</evidence>
<dbReference type="AlphaFoldDB" id="A0A516ZAH1"/>
<dbReference type="GeneID" id="41657633"/>
<dbReference type="InterPro" id="IPR002208">
    <property type="entry name" value="SecY/SEC61-alpha"/>
</dbReference>
<keyword evidence="9" id="KW-0793">Thylakoid</keyword>
<protein>
    <recommendedName>
        <fullName evidence="9">Protein translocase subunit SecY</fullName>
    </recommendedName>
</protein>
<keyword evidence="5 9" id="KW-0653">Protein transport</keyword>
<evidence type="ECO:0000256" key="4">
    <source>
        <dbReference type="ARBA" id="ARBA00022692"/>
    </source>
</evidence>
<keyword evidence="6 9" id="KW-1133">Transmembrane helix</keyword>
<comment type="subunit">
    <text evidence="9">Component of the plastid Sec protein translocase complex, which is composed of at least SecY and SecE.</text>
</comment>
<feature type="transmembrane region" description="Helical" evidence="9">
    <location>
        <begin position="368"/>
        <end position="387"/>
    </location>
</feature>
<keyword evidence="4 9" id="KW-0812">Transmembrane</keyword>
<accession>A0A516ZAH1</accession>
<evidence type="ECO:0000256" key="2">
    <source>
        <dbReference type="ARBA" id="ARBA00005751"/>
    </source>
</evidence>
<feature type="transmembrane region" description="Helical" evidence="9">
    <location>
        <begin position="162"/>
        <end position="180"/>
    </location>
</feature>
<keyword evidence="11" id="KW-0150">Chloroplast</keyword>
<evidence type="ECO:0000256" key="9">
    <source>
        <dbReference type="HAMAP-Rule" id="MF_01465"/>
    </source>
</evidence>